<sequence>MNPVAKREPTREDVVACWVGLVEGRVRRDQAHAWAARWVEAEEAHIRDPLVRSALLRLHGFDMICVNAQGNVMRHGGQGEFVYSITEIASALEQWRQDCAVFDSDPAGFPEREREAARAYRRHQGEV</sequence>
<dbReference type="Proteomes" id="UP000509303">
    <property type="component" value="Chromosome"/>
</dbReference>
<dbReference type="RefSeq" id="WP_176164881.1">
    <property type="nucleotide sequence ID" value="NZ_CP054929.1"/>
</dbReference>
<dbReference type="EMBL" id="CP054929">
    <property type="protein sequence ID" value="QKW53171.1"/>
    <property type="molecule type" value="Genomic_DNA"/>
</dbReference>
<organism evidence="1 2">
    <name type="scientific">Streptomyces buecherae</name>
    <dbReference type="NCBI Taxonomy" id="2763006"/>
    <lineage>
        <taxon>Bacteria</taxon>
        <taxon>Bacillati</taxon>
        <taxon>Actinomycetota</taxon>
        <taxon>Actinomycetes</taxon>
        <taxon>Kitasatosporales</taxon>
        <taxon>Streptomycetaceae</taxon>
        <taxon>Streptomyces</taxon>
    </lineage>
</organism>
<proteinExistence type="predicted"/>
<dbReference type="AlphaFoldDB" id="A0A7H8NFG8"/>
<evidence type="ECO:0000313" key="2">
    <source>
        <dbReference type="Proteomes" id="UP000509303"/>
    </source>
</evidence>
<gene>
    <name evidence="1" type="ORF">HUT08_30620</name>
</gene>
<reference evidence="1 2" key="1">
    <citation type="submission" date="2020-06" db="EMBL/GenBank/DDBJ databases">
        <title>Genome mining for natural products.</title>
        <authorList>
            <person name="Zhang B."/>
            <person name="Shi J."/>
            <person name="Ge H."/>
        </authorList>
    </citation>
    <scope>NUCLEOTIDE SEQUENCE [LARGE SCALE GENOMIC DNA]</scope>
    <source>
        <strain evidence="1 2">NA00687</strain>
    </source>
</reference>
<evidence type="ECO:0000313" key="1">
    <source>
        <dbReference type="EMBL" id="QKW53171.1"/>
    </source>
</evidence>
<accession>A0A7H8NFG8</accession>
<name>A0A7H8NFG8_9ACTN</name>
<protein>
    <submittedName>
        <fullName evidence="1">Uncharacterized protein</fullName>
    </submittedName>
</protein>
<keyword evidence="2" id="KW-1185">Reference proteome</keyword>